<dbReference type="AlphaFoldDB" id="A0A0K0EJR0"/>
<keyword evidence="1" id="KW-0732">Signal</keyword>
<dbReference type="Proteomes" id="UP000035681">
    <property type="component" value="Unplaced"/>
</dbReference>
<organism evidence="3">
    <name type="scientific">Strongyloides stercoralis</name>
    <name type="common">Threadworm</name>
    <dbReference type="NCBI Taxonomy" id="6248"/>
    <lineage>
        <taxon>Eukaryota</taxon>
        <taxon>Metazoa</taxon>
        <taxon>Ecdysozoa</taxon>
        <taxon>Nematoda</taxon>
        <taxon>Chromadorea</taxon>
        <taxon>Rhabditida</taxon>
        <taxon>Tylenchina</taxon>
        <taxon>Panagrolaimomorpha</taxon>
        <taxon>Strongyloidoidea</taxon>
        <taxon>Strongyloididae</taxon>
        <taxon>Strongyloides</taxon>
    </lineage>
</organism>
<feature type="signal peptide" evidence="1">
    <location>
        <begin position="1"/>
        <end position="20"/>
    </location>
</feature>
<accession>A0A0K0EJR0</accession>
<evidence type="ECO:0000313" key="2">
    <source>
        <dbReference type="Proteomes" id="UP000035681"/>
    </source>
</evidence>
<reference evidence="3" key="1">
    <citation type="submission" date="2015-08" db="UniProtKB">
        <authorList>
            <consortium name="WormBaseParasite"/>
        </authorList>
    </citation>
    <scope>IDENTIFICATION</scope>
</reference>
<name>A0A0K0EJR0_STRER</name>
<keyword evidence="2" id="KW-1185">Reference proteome</keyword>
<dbReference type="WBParaSite" id="TCONS_00010236.p1">
    <property type="protein sequence ID" value="TCONS_00010236.p1"/>
    <property type="gene ID" value="XLOC_007936"/>
</dbReference>
<sequence length="143" mass="16520">MKYICAIGLLINILIHENICDQQFTDDGAAIVRIPNSRSQGFLYNPVLPDNKKVKYFPPPEIPTVPKELWDIISKPKKREPPQLIIRTDVTEEEFNKFAQEPFVKSQNIVKNNNEPVKEAKSQISPVNFSIHQLQSQIKIRRI</sequence>
<feature type="chain" id="PRO_5005328328" evidence="1">
    <location>
        <begin position="21"/>
        <end position="143"/>
    </location>
</feature>
<evidence type="ECO:0000313" key="3">
    <source>
        <dbReference type="WBParaSite" id="SSTP_0000970200.1"/>
    </source>
</evidence>
<evidence type="ECO:0000313" key="4">
    <source>
        <dbReference type="WBParaSite" id="TCONS_00010236.p1"/>
    </source>
</evidence>
<proteinExistence type="predicted"/>
<protein>
    <submittedName>
        <fullName evidence="4">CUB domain-containing protein</fullName>
    </submittedName>
</protein>
<dbReference type="WBParaSite" id="SSTP_0000970200.1">
    <property type="protein sequence ID" value="SSTP_0000970200.1"/>
    <property type="gene ID" value="SSTP_0000970200"/>
</dbReference>
<evidence type="ECO:0000256" key="1">
    <source>
        <dbReference type="SAM" id="SignalP"/>
    </source>
</evidence>